<dbReference type="Pfam" id="PF00358">
    <property type="entry name" value="PTS_EIIA_1"/>
    <property type="match status" value="1"/>
</dbReference>
<protein>
    <submittedName>
        <fullName evidence="8">Glucose-specific phosphotransferase system IIA component</fullName>
    </submittedName>
</protein>
<comment type="subcellular location">
    <subcellularLocation>
        <location evidence="1">Cytoplasm</location>
    </subcellularLocation>
</comment>
<dbReference type="RefSeq" id="WP_256547259.1">
    <property type="nucleotide sequence ID" value="NZ_CP101809.1"/>
</dbReference>
<reference evidence="8" key="1">
    <citation type="submission" date="2023-07" db="EMBL/GenBank/DDBJ databases">
        <title>Genomic Encyclopedia of Type Strains, Phase IV (KMG-IV): sequencing the most valuable type-strain genomes for metagenomic binning, comparative biology and taxonomic classification.</title>
        <authorList>
            <person name="Goeker M."/>
        </authorList>
    </citation>
    <scope>NUCLEOTIDE SEQUENCE [LARGE SCALE GENOMIC DNA]</scope>
    <source>
        <strain evidence="8">DSM 21204</strain>
    </source>
</reference>
<keyword evidence="3" id="KW-0762">Sugar transport</keyword>
<dbReference type="PANTHER" id="PTHR45008:SF1">
    <property type="entry name" value="PTS SYSTEM GLUCOSE-SPECIFIC EIIA COMPONENT"/>
    <property type="match status" value="1"/>
</dbReference>
<dbReference type="Proteomes" id="UP001240643">
    <property type="component" value="Unassembled WGS sequence"/>
</dbReference>
<evidence type="ECO:0000256" key="1">
    <source>
        <dbReference type="ARBA" id="ARBA00004496"/>
    </source>
</evidence>
<dbReference type="EMBL" id="JAUSWO010000001">
    <property type="protein sequence ID" value="MDQ0514049.1"/>
    <property type="molecule type" value="Genomic_DNA"/>
</dbReference>
<evidence type="ECO:0000259" key="7">
    <source>
        <dbReference type="PROSITE" id="PS51093"/>
    </source>
</evidence>
<accession>A0ABU0LZE9</accession>
<dbReference type="InterPro" id="IPR050890">
    <property type="entry name" value="PTS_EIIA_component"/>
</dbReference>
<evidence type="ECO:0000256" key="5">
    <source>
        <dbReference type="ARBA" id="ARBA00022683"/>
    </source>
</evidence>
<comment type="caution">
    <text evidence="8">The sequence shown here is derived from an EMBL/GenBank/DDBJ whole genome shotgun (WGS) entry which is preliminary data.</text>
</comment>
<keyword evidence="6" id="KW-0418">Kinase</keyword>
<dbReference type="NCBIfam" id="TIGR00830">
    <property type="entry name" value="PTBA"/>
    <property type="match status" value="1"/>
</dbReference>
<dbReference type="SUPFAM" id="SSF51261">
    <property type="entry name" value="Duplicated hybrid motif"/>
    <property type="match status" value="1"/>
</dbReference>
<keyword evidence="2" id="KW-0813">Transport</keyword>
<gene>
    <name evidence="8" type="ORF">J2Z62_000487</name>
</gene>
<feature type="domain" description="PTS EIIA type-1" evidence="7">
    <location>
        <begin position="37"/>
        <end position="144"/>
    </location>
</feature>
<keyword evidence="9" id="KW-1185">Reference proteome</keyword>
<evidence type="ECO:0000256" key="4">
    <source>
        <dbReference type="ARBA" id="ARBA00022679"/>
    </source>
</evidence>
<organism evidence="8 9">
    <name type="scientific">Mycoplasmoides fastidiosum</name>
    <dbReference type="NCBI Taxonomy" id="92758"/>
    <lineage>
        <taxon>Bacteria</taxon>
        <taxon>Bacillati</taxon>
        <taxon>Mycoplasmatota</taxon>
        <taxon>Mycoplasmoidales</taxon>
        <taxon>Mycoplasmoidaceae</taxon>
        <taxon>Mycoplasmoides</taxon>
    </lineage>
</organism>
<evidence type="ECO:0000256" key="2">
    <source>
        <dbReference type="ARBA" id="ARBA00022448"/>
    </source>
</evidence>
<name>A0ABU0LZE9_9BACT</name>
<evidence type="ECO:0000313" key="8">
    <source>
        <dbReference type="EMBL" id="MDQ0514049.1"/>
    </source>
</evidence>
<dbReference type="PROSITE" id="PS51093">
    <property type="entry name" value="PTS_EIIA_TYPE_1"/>
    <property type="match status" value="1"/>
</dbReference>
<evidence type="ECO:0000256" key="6">
    <source>
        <dbReference type="ARBA" id="ARBA00022777"/>
    </source>
</evidence>
<evidence type="ECO:0000313" key="9">
    <source>
        <dbReference type="Proteomes" id="UP001240643"/>
    </source>
</evidence>
<dbReference type="Gene3D" id="2.70.70.10">
    <property type="entry name" value="Glucose Permease (Domain IIA)"/>
    <property type="match status" value="1"/>
</dbReference>
<keyword evidence="5" id="KW-0598">Phosphotransferase system</keyword>
<dbReference type="PANTHER" id="PTHR45008">
    <property type="entry name" value="PTS SYSTEM GLUCOSE-SPECIFIC EIIA COMPONENT"/>
    <property type="match status" value="1"/>
</dbReference>
<keyword evidence="4" id="KW-0808">Transferase</keyword>
<proteinExistence type="predicted"/>
<sequence>MNFIQRIKNLFGAKKTNSTNIYAPVDGTLVDLKNVPDEAFSSGMLGKGLAIKPDNGAIYTFMKGSLEVSFDTGHAYVFQDPVTEVTVLLHLGVDTVNLSGENPFTKEEIAIKTEMNVGTKLCEMNLDLINQNAKSDHVMVLVQNDTIGEHKIVFHKTSGQVKKGELLFTIE</sequence>
<dbReference type="InterPro" id="IPR001127">
    <property type="entry name" value="PTS_EIIA_1_perm"/>
</dbReference>
<dbReference type="InterPro" id="IPR011055">
    <property type="entry name" value="Dup_hybrid_motif"/>
</dbReference>
<evidence type="ECO:0000256" key="3">
    <source>
        <dbReference type="ARBA" id="ARBA00022597"/>
    </source>
</evidence>